<feature type="signal peptide" evidence="2">
    <location>
        <begin position="1"/>
        <end position="19"/>
    </location>
</feature>
<dbReference type="InterPro" id="IPR058193">
    <property type="entry name" value="VanY/YodJ_core_dom"/>
</dbReference>
<evidence type="ECO:0000313" key="6">
    <source>
        <dbReference type="Proteomes" id="UP001597221"/>
    </source>
</evidence>
<dbReference type="GO" id="GO:0004180">
    <property type="term" value="F:carboxypeptidase activity"/>
    <property type="evidence" value="ECO:0007669"/>
    <property type="project" value="UniProtKB-KW"/>
</dbReference>
<proteinExistence type="predicted"/>
<dbReference type="Pfam" id="PF01471">
    <property type="entry name" value="PG_binding_1"/>
    <property type="match status" value="1"/>
</dbReference>
<keyword evidence="2" id="KW-0732">Signal</keyword>
<dbReference type="SUPFAM" id="SSF47090">
    <property type="entry name" value="PGBD-like"/>
    <property type="match status" value="1"/>
</dbReference>
<name>A0ABW4HNR2_9BACI</name>
<dbReference type="PANTHER" id="PTHR34385">
    <property type="entry name" value="D-ALANYL-D-ALANINE CARBOXYPEPTIDASE"/>
    <property type="match status" value="1"/>
</dbReference>
<keyword evidence="5" id="KW-0645">Protease</keyword>
<accession>A0ABW4HNR2</accession>
<dbReference type="PANTHER" id="PTHR34385:SF1">
    <property type="entry name" value="PEPTIDOGLYCAN L-ALANYL-D-GLUTAMATE ENDOPEPTIDASE CWLK"/>
    <property type="match status" value="1"/>
</dbReference>
<dbReference type="RefSeq" id="WP_251513787.1">
    <property type="nucleotide sequence ID" value="NZ_JAMBON010000012.1"/>
</dbReference>
<feature type="region of interest" description="Disordered" evidence="1">
    <location>
        <begin position="22"/>
        <end position="47"/>
    </location>
</feature>
<dbReference type="Proteomes" id="UP001597221">
    <property type="component" value="Unassembled WGS sequence"/>
</dbReference>
<dbReference type="InterPro" id="IPR036366">
    <property type="entry name" value="PGBDSf"/>
</dbReference>
<dbReference type="EMBL" id="JBHUDE010000011">
    <property type="protein sequence ID" value="MFD1606742.1"/>
    <property type="molecule type" value="Genomic_DNA"/>
</dbReference>
<dbReference type="InterPro" id="IPR052179">
    <property type="entry name" value="DD-CPase-like"/>
</dbReference>
<keyword evidence="6" id="KW-1185">Reference proteome</keyword>
<comment type="caution">
    <text evidence="5">The sequence shown here is derived from an EMBL/GenBank/DDBJ whole genome shotgun (WGS) entry which is preliminary data.</text>
</comment>
<dbReference type="Pfam" id="PF02557">
    <property type="entry name" value="VanY"/>
    <property type="match status" value="1"/>
</dbReference>
<feature type="chain" id="PRO_5047108827" evidence="2">
    <location>
        <begin position="20"/>
        <end position="341"/>
    </location>
</feature>
<dbReference type="PROSITE" id="PS51257">
    <property type="entry name" value="PROKAR_LIPOPROTEIN"/>
    <property type="match status" value="1"/>
</dbReference>
<dbReference type="Gene3D" id="3.30.1380.10">
    <property type="match status" value="1"/>
</dbReference>
<feature type="domain" description="D-alanyl-D-alanine carboxypeptidase-like core" evidence="4">
    <location>
        <begin position="192"/>
        <end position="320"/>
    </location>
</feature>
<dbReference type="Gene3D" id="1.10.101.10">
    <property type="entry name" value="PGBD-like superfamily/PGBD"/>
    <property type="match status" value="1"/>
</dbReference>
<gene>
    <name evidence="5" type="ORF">ACFSBH_03570</name>
</gene>
<keyword evidence="5" id="KW-0121">Carboxypeptidase</keyword>
<dbReference type="InterPro" id="IPR036365">
    <property type="entry name" value="PGBD-like_sf"/>
</dbReference>
<dbReference type="InterPro" id="IPR002477">
    <property type="entry name" value="Peptidoglycan-bd-like"/>
</dbReference>
<evidence type="ECO:0000256" key="1">
    <source>
        <dbReference type="SAM" id="MobiDB-lite"/>
    </source>
</evidence>
<evidence type="ECO:0000256" key="2">
    <source>
        <dbReference type="SAM" id="SignalP"/>
    </source>
</evidence>
<evidence type="ECO:0000259" key="4">
    <source>
        <dbReference type="Pfam" id="PF02557"/>
    </source>
</evidence>
<sequence>MKSKLVTLSILTLLLTACANNEAPVDDKSEEESTIEEKQTNDAAPEVAENIEFPEAELQKKDEGEPVLQLQEALTQIGYTIPTDGIYSDILSWAITDFQLQTEELDVTGIYDEETRIALKKVLEEGITIEAGVGLPPLAEPVFTDSGSEVTGNPYDLLAVVNKNQALPDHYEPHDLVVPDVAFPFEEDLPKKQLRAPAAEALEELFAAAEEAGHQLYAQSGYRSYDRQVALFDSYSQEHGEEEANVFSARPGESEHQTGLSMDITSEAVNYQLTTDFGNTPEGKWVAEHAHEFGFIIRYPEGKEEITQYQYEPWHLRYVGVRAATEIWENDLTLEEYFTEN</sequence>
<dbReference type="CDD" id="cd14852">
    <property type="entry name" value="LD-carboxypeptidase"/>
    <property type="match status" value="1"/>
</dbReference>
<dbReference type="InterPro" id="IPR009045">
    <property type="entry name" value="Zn_M74/Hedgehog-like"/>
</dbReference>
<protein>
    <submittedName>
        <fullName evidence="5">D-alanyl-D-alanine carboxypeptidase family protein</fullName>
    </submittedName>
</protein>
<dbReference type="InterPro" id="IPR003709">
    <property type="entry name" value="VanY-like_core_dom"/>
</dbReference>
<dbReference type="SUPFAM" id="SSF55166">
    <property type="entry name" value="Hedgehog/DD-peptidase"/>
    <property type="match status" value="1"/>
</dbReference>
<feature type="domain" description="Peptidoglycan binding-like" evidence="3">
    <location>
        <begin position="64"/>
        <end position="119"/>
    </location>
</feature>
<evidence type="ECO:0000259" key="3">
    <source>
        <dbReference type="Pfam" id="PF01471"/>
    </source>
</evidence>
<keyword evidence="5" id="KW-0378">Hydrolase</keyword>
<reference evidence="6" key="1">
    <citation type="journal article" date="2019" name="Int. J. Syst. Evol. Microbiol.">
        <title>The Global Catalogue of Microorganisms (GCM) 10K type strain sequencing project: providing services to taxonomists for standard genome sequencing and annotation.</title>
        <authorList>
            <consortium name="The Broad Institute Genomics Platform"/>
            <consortium name="The Broad Institute Genome Sequencing Center for Infectious Disease"/>
            <person name="Wu L."/>
            <person name="Ma J."/>
        </authorList>
    </citation>
    <scope>NUCLEOTIDE SEQUENCE [LARGE SCALE GENOMIC DNA]</scope>
    <source>
        <strain evidence="6">CGMCC 1.12376</strain>
    </source>
</reference>
<evidence type="ECO:0000313" key="5">
    <source>
        <dbReference type="EMBL" id="MFD1606742.1"/>
    </source>
</evidence>
<organism evidence="5 6">
    <name type="scientific">Oceanobacillus luteolus</name>
    <dbReference type="NCBI Taxonomy" id="1274358"/>
    <lineage>
        <taxon>Bacteria</taxon>
        <taxon>Bacillati</taxon>
        <taxon>Bacillota</taxon>
        <taxon>Bacilli</taxon>
        <taxon>Bacillales</taxon>
        <taxon>Bacillaceae</taxon>
        <taxon>Oceanobacillus</taxon>
    </lineage>
</organism>